<proteinExistence type="predicted"/>
<evidence type="ECO:0000259" key="3">
    <source>
        <dbReference type="SMART" id="SM00331"/>
    </source>
</evidence>
<evidence type="ECO:0000313" key="4">
    <source>
        <dbReference type="EMBL" id="QEF98660.1"/>
    </source>
</evidence>
<organism evidence="4 5">
    <name type="scientific">Stieleria maiorica</name>
    <dbReference type="NCBI Taxonomy" id="2795974"/>
    <lineage>
        <taxon>Bacteria</taxon>
        <taxon>Pseudomonadati</taxon>
        <taxon>Planctomycetota</taxon>
        <taxon>Planctomycetia</taxon>
        <taxon>Pirellulales</taxon>
        <taxon>Pirellulaceae</taxon>
        <taxon>Stieleria</taxon>
    </lineage>
</organism>
<dbReference type="PANTHER" id="PTHR43156:SF2">
    <property type="entry name" value="STAGE II SPORULATION PROTEIN E"/>
    <property type="match status" value="1"/>
</dbReference>
<dbReference type="GO" id="GO:0016791">
    <property type="term" value="F:phosphatase activity"/>
    <property type="evidence" value="ECO:0007669"/>
    <property type="project" value="TreeGrafter"/>
</dbReference>
<evidence type="ECO:0000256" key="1">
    <source>
        <dbReference type="ARBA" id="ARBA00022801"/>
    </source>
</evidence>
<sequence>MLAIQSRSGAARHGADAIRFRTHFWGLVGMWTTAAACSLAWNLREQRQNIYEIGRNNAETAYEKDLLYRRWLAEHGGVYVWVTDKTQPNVYLSTRPRREVATPQGTLTLINPATATRQVFEMQSEVLGVRSHLTSLRPINPLNAPDPWESDALQLLESGDTEVCSVEPMGGKSYLRLMRPLVTERQCLECHVEQGYKVGDLRGGISVSVPMQPLWNAAWMETIAVCTGHSLLWLIGLLGIALGTRRHRKEVESRLVAEQELREKELRLTTFAERHARLKAERENLETQAQLRVAGTIQQRLLPGSAPVIAGVDLAGLSKPAEVTSGDFYDFIAMPDGCLGIVIADVSGHGTGPALLATETCAYLRALMETHTDVGEILTRLNKLLALDFEDGYFATLFLGRFDPTDRCFVYAGAGHQSHLLDTDGTFVTLESTGLPLGLFDDMTAVVLKIE</sequence>
<dbReference type="EMBL" id="CP036264">
    <property type="protein sequence ID" value="QEF98660.1"/>
    <property type="molecule type" value="Genomic_DNA"/>
</dbReference>
<dbReference type="InterPro" id="IPR001932">
    <property type="entry name" value="PPM-type_phosphatase-like_dom"/>
</dbReference>
<feature type="coiled-coil region" evidence="2">
    <location>
        <begin position="261"/>
        <end position="288"/>
    </location>
</feature>
<protein>
    <submittedName>
        <fullName evidence="4">Phosphoserine phosphatase RsbU</fullName>
        <ecNumber evidence="4">3.1.3.3</ecNumber>
    </submittedName>
</protein>
<dbReference type="EC" id="3.1.3.3" evidence="4"/>
<dbReference type="InterPro" id="IPR052016">
    <property type="entry name" value="Bact_Sigma-Reg"/>
</dbReference>
<evidence type="ECO:0000313" key="5">
    <source>
        <dbReference type="Proteomes" id="UP000321353"/>
    </source>
</evidence>
<dbReference type="Pfam" id="PF11845">
    <property type="entry name" value="Tll0287-like"/>
    <property type="match status" value="1"/>
</dbReference>
<dbReference type="Proteomes" id="UP000321353">
    <property type="component" value="Chromosome"/>
</dbReference>
<name>A0A5B9MF80_9BACT</name>
<dbReference type="PANTHER" id="PTHR43156">
    <property type="entry name" value="STAGE II SPORULATION PROTEIN E-RELATED"/>
    <property type="match status" value="1"/>
</dbReference>
<keyword evidence="5" id="KW-1185">Reference proteome</keyword>
<dbReference type="SMART" id="SM00331">
    <property type="entry name" value="PP2C_SIG"/>
    <property type="match status" value="1"/>
</dbReference>
<dbReference type="InterPro" id="IPR036457">
    <property type="entry name" value="PPM-type-like_dom_sf"/>
</dbReference>
<dbReference type="AlphaFoldDB" id="A0A5B9MF80"/>
<accession>A0A5B9MF80</accession>
<feature type="domain" description="PPM-type phosphatase" evidence="3">
    <location>
        <begin position="309"/>
        <end position="450"/>
    </location>
</feature>
<dbReference type="Pfam" id="PF07228">
    <property type="entry name" value="SpoIIE"/>
    <property type="match status" value="1"/>
</dbReference>
<dbReference type="InterPro" id="IPR021796">
    <property type="entry name" value="Tll0287-like_dom"/>
</dbReference>
<dbReference type="Gene3D" id="3.60.40.10">
    <property type="entry name" value="PPM-type phosphatase domain"/>
    <property type="match status" value="1"/>
</dbReference>
<dbReference type="KEGG" id="smam:Mal15_27150"/>
<keyword evidence="1 4" id="KW-0378">Hydrolase</keyword>
<dbReference type="Gene3D" id="3.30.450.290">
    <property type="match status" value="1"/>
</dbReference>
<evidence type="ECO:0000256" key="2">
    <source>
        <dbReference type="SAM" id="Coils"/>
    </source>
</evidence>
<gene>
    <name evidence="4" type="primary">rsbU_2</name>
    <name evidence="4" type="ORF">Mal15_27150</name>
</gene>
<keyword evidence="2" id="KW-0175">Coiled coil</keyword>
<reference evidence="4 5" key="1">
    <citation type="submission" date="2019-02" db="EMBL/GenBank/DDBJ databases">
        <title>Planctomycetal bacteria perform biofilm scaping via a novel small molecule.</title>
        <authorList>
            <person name="Jeske O."/>
            <person name="Boedeker C."/>
            <person name="Wiegand S."/>
            <person name="Breitling P."/>
            <person name="Kallscheuer N."/>
            <person name="Jogler M."/>
            <person name="Rohde M."/>
            <person name="Petersen J."/>
            <person name="Medema M.H."/>
            <person name="Surup F."/>
            <person name="Jogler C."/>
        </authorList>
    </citation>
    <scope>NUCLEOTIDE SEQUENCE [LARGE SCALE GENOMIC DNA]</scope>
    <source>
        <strain evidence="4 5">Mal15</strain>
    </source>
</reference>